<feature type="domain" description="HTH lysR-type" evidence="5">
    <location>
        <begin position="3"/>
        <end position="60"/>
    </location>
</feature>
<dbReference type="SUPFAM" id="SSF46785">
    <property type="entry name" value="Winged helix' DNA-binding domain"/>
    <property type="match status" value="1"/>
</dbReference>
<dbReference type="InterPro" id="IPR036390">
    <property type="entry name" value="WH_DNA-bd_sf"/>
</dbReference>
<dbReference type="EMBL" id="JAAVXB010000003">
    <property type="protein sequence ID" value="NKF21907.1"/>
    <property type="molecule type" value="Genomic_DNA"/>
</dbReference>
<keyword evidence="7" id="KW-1185">Reference proteome</keyword>
<comment type="caution">
    <text evidence="6">The sequence shown here is derived from an EMBL/GenBank/DDBJ whole genome shotgun (WGS) entry which is preliminary data.</text>
</comment>
<dbReference type="InterPro" id="IPR000847">
    <property type="entry name" value="LysR_HTH_N"/>
</dbReference>
<dbReference type="PANTHER" id="PTHR30126:SF4">
    <property type="entry name" value="LYSR FAMILY TRANSCRIPTIONAL REGULATOR"/>
    <property type="match status" value="1"/>
</dbReference>
<comment type="similarity">
    <text evidence="1">Belongs to the LysR transcriptional regulatory family.</text>
</comment>
<dbReference type="Pfam" id="PF00126">
    <property type="entry name" value="HTH_1"/>
    <property type="match status" value="1"/>
</dbReference>
<dbReference type="InterPro" id="IPR036388">
    <property type="entry name" value="WH-like_DNA-bd_sf"/>
</dbReference>
<keyword evidence="4" id="KW-0804">Transcription</keyword>
<keyword evidence="2" id="KW-0805">Transcription regulation</keyword>
<dbReference type="AlphaFoldDB" id="A0A970B431"/>
<dbReference type="FunFam" id="1.10.10.10:FF:000001">
    <property type="entry name" value="LysR family transcriptional regulator"/>
    <property type="match status" value="1"/>
</dbReference>
<protein>
    <submittedName>
        <fullName evidence="6">LysR family transcriptional regulator</fullName>
    </submittedName>
</protein>
<dbReference type="Gene3D" id="1.10.10.10">
    <property type="entry name" value="Winged helix-like DNA-binding domain superfamily/Winged helix DNA-binding domain"/>
    <property type="match status" value="1"/>
</dbReference>
<dbReference type="GO" id="GO:0003700">
    <property type="term" value="F:DNA-binding transcription factor activity"/>
    <property type="evidence" value="ECO:0007669"/>
    <property type="project" value="InterPro"/>
</dbReference>
<dbReference type="RefSeq" id="WP_168147176.1">
    <property type="nucleotide sequence ID" value="NZ_JAAVXB010000003.1"/>
</dbReference>
<evidence type="ECO:0000256" key="4">
    <source>
        <dbReference type="ARBA" id="ARBA00023163"/>
    </source>
</evidence>
<dbReference type="Gene3D" id="3.40.190.10">
    <property type="entry name" value="Periplasmic binding protein-like II"/>
    <property type="match status" value="2"/>
</dbReference>
<dbReference type="Proteomes" id="UP000653472">
    <property type="component" value="Unassembled WGS sequence"/>
</dbReference>
<dbReference type="Pfam" id="PF03466">
    <property type="entry name" value="LysR_substrate"/>
    <property type="match status" value="1"/>
</dbReference>
<dbReference type="GO" id="GO:0000976">
    <property type="term" value="F:transcription cis-regulatory region binding"/>
    <property type="evidence" value="ECO:0007669"/>
    <property type="project" value="TreeGrafter"/>
</dbReference>
<dbReference type="PANTHER" id="PTHR30126">
    <property type="entry name" value="HTH-TYPE TRANSCRIPTIONAL REGULATOR"/>
    <property type="match status" value="1"/>
</dbReference>
<evidence type="ECO:0000256" key="2">
    <source>
        <dbReference type="ARBA" id="ARBA00023015"/>
    </source>
</evidence>
<dbReference type="PROSITE" id="PS50931">
    <property type="entry name" value="HTH_LYSR"/>
    <property type="match status" value="1"/>
</dbReference>
<evidence type="ECO:0000256" key="1">
    <source>
        <dbReference type="ARBA" id="ARBA00009437"/>
    </source>
</evidence>
<evidence type="ECO:0000313" key="6">
    <source>
        <dbReference type="EMBL" id="NKF21907.1"/>
    </source>
</evidence>
<evidence type="ECO:0000259" key="5">
    <source>
        <dbReference type="PROSITE" id="PS50931"/>
    </source>
</evidence>
<dbReference type="SUPFAM" id="SSF53850">
    <property type="entry name" value="Periplasmic binding protein-like II"/>
    <property type="match status" value="1"/>
</dbReference>
<name>A0A970B431_9GAMM</name>
<reference evidence="6" key="1">
    <citation type="submission" date="2020-03" db="EMBL/GenBank/DDBJ databases">
        <title>Solimonas marina sp. nov., isolated from deep seawater of the Pacific Ocean.</title>
        <authorList>
            <person name="Liu X."/>
            <person name="Lai Q."/>
            <person name="Sun F."/>
            <person name="Gai Y."/>
            <person name="Li G."/>
            <person name="Shao Z."/>
        </authorList>
    </citation>
    <scope>NUCLEOTIDE SEQUENCE</scope>
    <source>
        <strain evidence="6">C16B3</strain>
    </source>
</reference>
<proteinExistence type="inferred from homology"/>
<evidence type="ECO:0000256" key="3">
    <source>
        <dbReference type="ARBA" id="ARBA00023125"/>
    </source>
</evidence>
<accession>A0A970B431</accession>
<keyword evidence="3" id="KW-0238">DNA-binding</keyword>
<gene>
    <name evidence="6" type="ORF">G7Y82_06225</name>
</gene>
<sequence>MRLTLDALETLDAIEQQGSFARAAEVLHRVPSAVTYTVQKLESDLGVQLFDRAGKRARLTDAGRALVERGRHLLREAETLENCVKRVAHGWEVQLTLAIDEIIPMSLIYPLIAEFDALGSGTRLRLTRETFGGGWDALIDRRADLTIGAAGQMPQGHGLASRAWCNVPFVFAVAPHHPLASLPEPLKFDDVVAHRAIVAADSSRKLAPRASGILDGQDALIVPSLSTKREAQIAGLGVGFLPDYMIADDLHAGRLLVREVDAPRGPALLHLAWRAGEDGRALSWFRERVQGDAELPAAMHASG</sequence>
<evidence type="ECO:0000313" key="7">
    <source>
        <dbReference type="Proteomes" id="UP000653472"/>
    </source>
</evidence>
<dbReference type="InterPro" id="IPR005119">
    <property type="entry name" value="LysR_subst-bd"/>
</dbReference>
<organism evidence="6 7">
    <name type="scientific">Solimonas marina</name>
    <dbReference type="NCBI Taxonomy" id="2714601"/>
    <lineage>
        <taxon>Bacteria</taxon>
        <taxon>Pseudomonadati</taxon>
        <taxon>Pseudomonadota</taxon>
        <taxon>Gammaproteobacteria</taxon>
        <taxon>Nevskiales</taxon>
        <taxon>Nevskiaceae</taxon>
        <taxon>Solimonas</taxon>
    </lineage>
</organism>